<evidence type="ECO:0000313" key="3">
    <source>
        <dbReference type="Proteomes" id="UP001353858"/>
    </source>
</evidence>
<protein>
    <submittedName>
        <fullName evidence="2">Uncharacterized protein</fullName>
    </submittedName>
</protein>
<evidence type="ECO:0000256" key="1">
    <source>
        <dbReference type="SAM" id="Phobius"/>
    </source>
</evidence>
<evidence type="ECO:0000313" key="2">
    <source>
        <dbReference type="EMBL" id="KAK4881462.1"/>
    </source>
</evidence>
<keyword evidence="3" id="KW-1185">Reference proteome</keyword>
<dbReference type="GO" id="GO:0004222">
    <property type="term" value="F:metalloendopeptidase activity"/>
    <property type="evidence" value="ECO:0007669"/>
    <property type="project" value="InterPro"/>
</dbReference>
<dbReference type="PROSITE" id="PS51885">
    <property type="entry name" value="NEPRILYSIN"/>
    <property type="match status" value="1"/>
</dbReference>
<keyword evidence="1" id="KW-0812">Transmembrane</keyword>
<dbReference type="Gene3D" id="1.10.1380.10">
    <property type="entry name" value="Neutral endopeptidase , domain2"/>
    <property type="match status" value="1"/>
</dbReference>
<dbReference type="PANTHER" id="PTHR11733">
    <property type="entry name" value="ZINC METALLOPROTEASE FAMILY M13 NEPRILYSIN-RELATED"/>
    <property type="match status" value="1"/>
</dbReference>
<reference evidence="3" key="1">
    <citation type="submission" date="2023-01" db="EMBL/GenBank/DDBJ databases">
        <title>Key to firefly adult light organ development and bioluminescence: homeobox transcription factors regulate luciferase expression and transportation to peroxisome.</title>
        <authorList>
            <person name="Fu X."/>
        </authorList>
    </citation>
    <scope>NUCLEOTIDE SEQUENCE [LARGE SCALE GENOMIC DNA]</scope>
</reference>
<dbReference type="EMBL" id="JARPUR010000002">
    <property type="protein sequence ID" value="KAK4881462.1"/>
    <property type="molecule type" value="Genomic_DNA"/>
</dbReference>
<keyword evidence="1" id="KW-1133">Transmembrane helix</keyword>
<gene>
    <name evidence="2" type="ORF">RN001_004781</name>
</gene>
<proteinExistence type="predicted"/>
<dbReference type="Proteomes" id="UP001353858">
    <property type="component" value="Unassembled WGS sequence"/>
</dbReference>
<dbReference type="InterPro" id="IPR042089">
    <property type="entry name" value="Peptidase_M13_dom_2"/>
</dbReference>
<feature type="transmembrane region" description="Helical" evidence="1">
    <location>
        <begin position="62"/>
        <end position="84"/>
    </location>
</feature>
<dbReference type="GO" id="GO:0016485">
    <property type="term" value="P:protein processing"/>
    <property type="evidence" value="ECO:0007669"/>
    <property type="project" value="TreeGrafter"/>
</dbReference>
<dbReference type="PANTHER" id="PTHR11733:SF240">
    <property type="entry name" value="GH14155P-RELATED"/>
    <property type="match status" value="1"/>
</dbReference>
<organism evidence="2 3">
    <name type="scientific">Aquatica leii</name>
    <dbReference type="NCBI Taxonomy" id="1421715"/>
    <lineage>
        <taxon>Eukaryota</taxon>
        <taxon>Metazoa</taxon>
        <taxon>Ecdysozoa</taxon>
        <taxon>Arthropoda</taxon>
        <taxon>Hexapoda</taxon>
        <taxon>Insecta</taxon>
        <taxon>Pterygota</taxon>
        <taxon>Neoptera</taxon>
        <taxon>Endopterygota</taxon>
        <taxon>Coleoptera</taxon>
        <taxon>Polyphaga</taxon>
        <taxon>Elateriformia</taxon>
        <taxon>Elateroidea</taxon>
        <taxon>Lampyridae</taxon>
        <taxon>Luciolinae</taxon>
        <taxon>Aquatica</taxon>
    </lineage>
</organism>
<name>A0AAN7SHM1_9COLE</name>
<sequence length="203" mass="23304">MNRKTCVKPIQVNAEKLTEFQWHTMEIVVGSNNNRTSNKMQDSTNCLNNIFKRCEDELKSRYKLLAVIVLILLISNITVLVVILQRSKQNSDICLNSPCIQTAAKSLQYLNRTIDPCHNFYDFVCGNFGKDVNNCKPVTNVVDDGNSFVEHQIESLLREPILYEDSKPIKFLKNVYSVCSDLHKSTEKMDTLFLSNLLYCLQD</sequence>
<keyword evidence="1" id="KW-0472">Membrane</keyword>
<dbReference type="InterPro" id="IPR000718">
    <property type="entry name" value="Peptidase_M13"/>
</dbReference>
<accession>A0AAN7SHM1</accession>
<dbReference type="GO" id="GO:0005886">
    <property type="term" value="C:plasma membrane"/>
    <property type="evidence" value="ECO:0007669"/>
    <property type="project" value="TreeGrafter"/>
</dbReference>
<dbReference type="InterPro" id="IPR024079">
    <property type="entry name" value="MetalloPept_cat_dom_sf"/>
</dbReference>
<dbReference type="AlphaFoldDB" id="A0AAN7SHM1"/>
<dbReference type="Gene3D" id="3.40.390.10">
    <property type="entry name" value="Collagenase (Catalytic Domain)"/>
    <property type="match status" value="1"/>
</dbReference>
<comment type="caution">
    <text evidence="2">The sequence shown here is derived from an EMBL/GenBank/DDBJ whole genome shotgun (WGS) entry which is preliminary data.</text>
</comment>
<dbReference type="SUPFAM" id="SSF55486">
    <property type="entry name" value="Metalloproteases ('zincins'), catalytic domain"/>
    <property type="match status" value="1"/>
</dbReference>